<feature type="domain" description="Glycosyl transferase family 1" evidence="9">
    <location>
        <begin position="277"/>
        <end position="443"/>
    </location>
</feature>
<dbReference type="InterPro" id="IPR001296">
    <property type="entry name" value="Glyco_trans_1"/>
</dbReference>
<name>A0A5C0VM94_9SPHI</name>
<dbReference type="RefSeq" id="WP_149075149.1">
    <property type="nucleotide sequence ID" value="NZ_CP043329.1"/>
</dbReference>
<dbReference type="Pfam" id="PF00534">
    <property type="entry name" value="Glycos_transf_1"/>
    <property type="match status" value="1"/>
</dbReference>
<evidence type="ECO:0000259" key="9">
    <source>
        <dbReference type="Pfam" id="PF00534"/>
    </source>
</evidence>
<dbReference type="PANTHER" id="PTHR45825:SF11">
    <property type="entry name" value="ALPHA AMYLASE DOMAIN-CONTAINING PROTEIN"/>
    <property type="match status" value="1"/>
</dbReference>
<comment type="catalytic activity">
    <reaction evidence="1 8">
        <text>[(1-&gt;4)-alpha-D-glucosyl](n) + ADP-alpha-D-glucose = [(1-&gt;4)-alpha-D-glucosyl](n+1) + ADP + H(+)</text>
        <dbReference type="Rhea" id="RHEA:18189"/>
        <dbReference type="Rhea" id="RHEA-COMP:9584"/>
        <dbReference type="Rhea" id="RHEA-COMP:9587"/>
        <dbReference type="ChEBI" id="CHEBI:15378"/>
        <dbReference type="ChEBI" id="CHEBI:15444"/>
        <dbReference type="ChEBI" id="CHEBI:57498"/>
        <dbReference type="ChEBI" id="CHEBI:456216"/>
        <dbReference type="EC" id="2.4.1.21"/>
    </reaction>
</comment>
<evidence type="ECO:0000256" key="1">
    <source>
        <dbReference type="ARBA" id="ARBA00001478"/>
    </source>
</evidence>
<evidence type="ECO:0000256" key="3">
    <source>
        <dbReference type="ARBA" id="ARBA00004964"/>
    </source>
</evidence>
<evidence type="ECO:0000256" key="7">
    <source>
        <dbReference type="ARBA" id="ARBA00023056"/>
    </source>
</evidence>
<dbReference type="GO" id="GO:0009011">
    <property type="term" value="F:alpha-1,4-glucan glucosyltransferase (ADP-glucose donor) activity"/>
    <property type="evidence" value="ECO:0007669"/>
    <property type="project" value="UniProtKB-UniRule"/>
</dbReference>
<gene>
    <name evidence="8" type="primary">glgA</name>
    <name evidence="11" type="ORF">FYC62_12340</name>
</gene>
<keyword evidence="7 8" id="KW-0320">Glycogen biosynthesis</keyword>
<dbReference type="Pfam" id="PF08323">
    <property type="entry name" value="Glyco_transf_5"/>
    <property type="match status" value="1"/>
</dbReference>
<comment type="pathway">
    <text evidence="3 8">Glycan biosynthesis; glycogen biosynthesis.</text>
</comment>
<dbReference type="NCBIfam" id="TIGR02095">
    <property type="entry name" value="glgA"/>
    <property type="match status" value="1"/>
</dbReference>
<protein>
    <recommendedName>
        <fullName evidence="8">Glycogen synthase</fullName>
        <ecNumber evidence="8">2.4.1.21</ecNumber>
    </recommendedName>
    <alternativeName>
        <fullName evidence="8">Starch [bacterial glycogen] synthase</fullName>
    </alternativeName>
</protein>
<dbReference type="UniPathway" id="UPA00164"/>
<dbReference type="GO" id="GO:0005978">
    <property type="term" value="P:glycogen biosynthetic process"/>
    <property type="evidence" value="ECO:0007669"/>
    <property type="project" value="UniProtKB-UniRule"/>
</dbReference>
<dbReference type="HAMAP" id="MF_00484">
    <property type="entry name" value="Glycogen_synth"/>
    <property type="match status" value="1"/>
</dbReference>
<evidence type="ECO:0000256" key="4">
    <source>
        <dbReference type="ARBA" id="ARBA00010281"/>
    </source>
</evidence>
<dbReference type="CDD" id="cd03791">
    <property type="entry name" value="GT5_Glycogen_synthase_DULL1-like"/>
    <property type="match status" value="1"/>
</dbReference>
<reference evidence="11 12" key="1">
    <citation type="submission" date="2019-08" db="EMBL/GenBank/DDBJ databases">
        <title>Pedobacter sp. nov., isolated from Han river, South Korea.</title>
        <authorList>
            <person name="Lee D.-H."/>
            <person name="Kim Y.-S."/>
            <person name="Hwang E.-M."/>
            <person name="Le Tran T.C."/>
            <person name="Cha C.-J."/>
        </authorList>
    </citation>
    <scope>NUCLEOTIDE SEQUENCE [LARGE SCALE GENOMIC DNA]</scope>
    <source>
        <strain evidence="11 12">CJ43</strain>
    </source>
</reference>
<accession>A0A5C0VM94</accession>
<evidence type="ECO:0000313" key="11">
    <source>
        <dbReference type="EMBL" id="QEK52350.1"/>
    </source>
</evidence>
<dbReference type="PANTHER" id="PTHR45825">
    <property type="entry name" value="GRANULE-BOUND STARCH SYNTHASE 1, CHLOROPLASTIC/AMYLOPLASTIC"/>
    <property type="match status" value="1"/>
</dbReference>
<dbReference type="AlphaFoldDB" id="A0A5C0VM94"/>
<feature type="domain" description="Starch synthase catalytic" evidence="10">
    <location>
        <begin position="2"/>
        <end position="228"/>
    </location>
</feature>
<dbReference type="Proteomes" id="UP000323653">
    <property type="component" value="Chromosome"/>
</dbReference>
<dbReference type="EC" id="2.4.1.21" evidence="8"/>
<evidence type="ECO:0000256" key="6">
    <source>
        <dbReference type="ARBA" id="ARBA00022679"/>
    </source>
</evidence>
<dbReference type="EMBL" id="CP043329">
    <property type="protein sequence ID" value="QEK52350.1"/>
    <property type="molecule type" value="Genomic_DNA"/>
</dbReference>
<keyword evidence="6 8" id="KW-0808">Transferase</keyword>
<evidence type="ECO:0000259" key="10">
    <source>
        <dbReference type="Pfam" id="PF08323"/>
    </source>
</evidence>
<comment type="similarity">
    <text evidence="4 8">Belongs to the glycosyltransferase 1 family. Bacterial/plant glycogen synthase subfamily.</text>
</comment>
<keyword evidence="12" id="KW-1185">Reference proteome</keyword>
<dbReference type="InterPro" id="IPR011835">
    <property type="entry name" value="GS/SS"/>
</dbReference>
<sequence length="476" mass="53540">MNVLHLSAECYPVAKAGGLGDVVGALPKYQKQEGVQASVVMPFYNRKFTQEHHLINVFSSSSHLGQRVFDYEILKEEKDVLGFELYLVKIPSLLDREEIYCYPDEIEQFVAYQIAVVDWLVKANVEVDLVHCHDHHAGLVPFLMQHSSRFNSLKDIPTVLTIHNGQYQGWLGWDKFYYLPDADTSKTGLLDWGGCINSLAAAVKCCWAYTTVSPSYLAELKHQANGLEFLFELEQQKGIGILNGIDPAVWNPAKDKMIAKTYTASSVVQGKAFNKAEICRAFGLDETKPLFTFIGRLVLEKGADKLADAIRDSLKAFDGQISVLVLGSGEKYIEQQLVDLKEEFKDYNVYIGYNEELSHQIYAAADFILMPSRVEPCGLNQLYALKYGTVAIVRATGGLKDSIIDIDDTGGYGIRFDNCEVSDIVKAIERAIYLYQDNKKLTQIRKSMMSLDFSWNKSAQQYIHLYSSLTLQHGTI</sequence>
<dbReference type="KEGG" id="pej:FYC62_12340"/>
<evidence type="ECO:0000256" key="5">
    <source>
        <dbReference type="ARBA" id="ARBA00022676"/>
    </source>
</evidence>
<keyword evidence="5 8" id="KW-0328">Glycosyltransferase</keyword>
<dbReference type="SUPFAM" id="SSF53756">
    <property type="entry name" value="UDP-Glycosyltransferase/glycogen phosphorylase"/>
    <property type="match status" value="1"/>
</dbReference>
<dbReference type="GO" id="GO:0004373">
    <property type="term" value="F:alpha-1,4-glucan glucosyltransferase (UDP-glucose donor) activity"/>
    <property type="evidence" value="ECO:0007669"/>
    <property type="project" value="InterPro"/>
</dbReference>
<organism evidence="11 12">
    <name type="scientific">Pedobacter aquae</name>
    <dbReference type="NCBI Taxonomy" id="2605747"/>
    <lineage>
        <taxon>Bacteria</taxon>
        <taxon>Pseudomonadati</taxon>
        <taxon>Bacteroidota</taxon>
        <taxon>Sphingobacteriia</taxon>
        <taxon>Sphingobacteriales</taxon>
        <taxon>Sphingobacteriaceae</taxon>
        <taxon>Pedobacter</taxon>
    </lineage>
</organism>
<dbReference type="InterPro" id="IPR013534">
    <property type="entry name" value="Starch_synth_cat_dom"/>
</dbReference>
<evidence type="ECO:0000256" key="2">
    <source>
        <dbReference type="ARBA" id="ARBA00002764"/>
    </source>
</evidence>
<feature type="binding site" evidence="8">
    <location>
        <position position="15"/>
    </location>
    <ligand>
        <name>ADP-alpha-D-glucose</name>
        <dbReference type="ChEBI" id="CHEBI:57498"/>
    </ligand>
</feature>
<dbReference type="Gene3D" id="3.40.50.2000">
    <property type="entry name" value="Glycogen Phosphorylase B"/>
    <property type="match status" value="2"/>
</dbReference>
<evidence type="ECO:0000313" key="12">
    <source>
        <dbReference type="Proteomes" id="UP000323653"/>
    </source>
</evidence>
<proteinExistence type="inferred from homology"/>
<comment type="function">
    <text evidence="2 8">Synthesizes alpha-1,4-glucan chains using ADP-glucose.</text>
</comment>
<evidence type="ECO:0000256" key="8">
    <source>
        <dbReference type="HAMAP-Rule" id="MF_00484"/>
    </source>
</evidence>